<organism evidence="2">
    <name type="scientific">uncultured Solirubrobacterales bacterium</name>
    <dbReference type="NCBI Taxonomy" id="768556"/>
    <lineage>
        <taxon>Bacteria</taxon>
        <taxon>Bacillati</taxon>
        <taxon>Actinomycetota</taxon>
        <taxon>Thermoleophilia</taxon>
        <taxon>Solirubrobacterales</taxon>
        <taxon>environmental samples</taxon>
    </lineage>
</organism>
<sequence length="37" mass="4094">WMSGIRNGLCPPRSPSTRWGLQEGWPSATPPARRTEG</sequence>
<evidence type="ECO:0000256" key="1">
    <source>
        <dbReference type="SAM" id="MobiDB-lite"/>
    </source>
</evidence>
<protein>
    <submittedName>
        <fullName evidence="2">Uncharacterized protein</fullName>
    </submittedName>
</protein>
<feature type="region of interest" description="Disordered" evidence="1">
    <location>
        <begin position="1"/>
        <end position="37"/>
    </location>
</feature>
<reference evidence="2" key="1">
    <citation type="submission" date="2020-02" db="EMBL/GenBank/DDBJ databases">
        <authorList>
            <person name="Meier V. D."/>
        </authorList>
    </citation>
    <scope>NUCLEOTIDE SEQUENCE</scope>
    <source>
        <strain evidence="2">AVDCRST_MAG45</strain>
    </source>
</reference>
<feature type="non-terminal residue" evidence="2">
    <location>
        <position position="37"/>
    </location>
</feature>
<feature type="non-terminal residue" evidence="2">
    <location>
        <position position="1"/>
    </location>
</feature>
<accession>A0A6J4S9H1</accession>
<evidence type="ECO:0000313" key="2">
    <source>
        <dbReference type="EMBL" id="CAA9492394.1"/>
    </source>
</evidence>
<dbReference type="EMBL" id="CADCVU010000071">
    <property type="protein sequence ID" value="CAA9492394.1"/>
    <property type="molecule type" value="Genomic_DNA"/>
</dbReference>
<dbReference type="AlphaFoldDB" id="A0A6J4S9H1"/>
<gene>
    <name evidence="2" type="ORF">AVDCRST_MAG45-820</name>
</gene>
<name>A0A6J4S9H1_9ACTN</name>
<proteinExistence type="predicted"/>